<dbReference type="GO" id="GO:0005886">
    <property type="term" value="C:plasma membrane"/>
    <property type="evidence" value="ECO:0007669"/>
    <property type="project" value="UniProtKB-SubCell"/>
</dbReference>
<organism evidence="6 7">
    <name type="scientific">Fulvitalea axinellae</name>
    <dbReference type="NCBI Taxonomy" id="1182444"/>
    <lineage>
        <taxon>Bacteria</taxon>
        <taxon>Pseudomonadati</taxon>
        <taxon>Bacteroidota</taxon>
        <taxon>Cytophagia</taxon>
        <taxon>Cytophagales</taxon>
        <taxon>Persicobacteraceae</taxon>
        <taxon>Fulvitalea</taxon>
    </lineage>
</organism>
<keyword evidence="3 5" id="KW-1133">Transmembrane helix</keyword>
<feature type="transmembrane region" description="Helical" evidence="5">
    <location>
        <begin position="251"/>
        <end position="269"/>
    </location>
</feature>
<evidence type="ECO:0000313" key="6">
    <source>
        <dbReference type="EMBL" id="BDD10713.1"/>
    </source>
</evidence>
<accession>A0AAU9CRI0</accession>
<feature type="transmembrane region" description="Helical" evidence="5">
    <location>
        <begin position="7"/>
        <end position="32"/>
    </location>
</feature>
<dbReference type="Pfam" id="PF01925">
    <property type="entry name" value="TauE"/>
    <property type="match status" value="1"/>
</dbReference>
<name>A0AAU9CRI0_9BACT</name>
<dbReference type="PANTHER" id="PTHR43483:SF3">
    <property type="entry name" value="MEMBRANE TRANSPORTER PROTEIN HI_0806-RELATED"/>
    <property type="match status" value="1"/>
</dbReference>
<feature type="transmembrane region" description="Helical" evidence="5">
    <location>
        <begin position="217"/>
        <end position="239"/>
    </location>
</feature>
<keyword evidence="4 5" id="KW-0472">Membrane</keyword>
<comment type="similarity">
    <text evidence="5">Belongs to the 4-toluene sulfonate uptake permease (TSUP) (TC 2.A.102) family.</text>
</comment>
<evidence type="ECO:0000313" key="7">
    <source>
        <dbReference type="Proteomes" id="UP001348817"/>
    </source>
</evidence>
<comment type="subcellular location">
    <subcellularLocation>
        <location evidence="5">Cell membrane</location>
        <topology evidence="5">Multi-pass membrane protein</topology>
    </subcellularLocation>
    <subcellularLocation>
        <location evidence="1">Membrane</location>
        <topology evidence="1">Multi-pass membrane protein</topology>
    </subcellularLocation>
</comment>
<sequence>MIEILLIFIAGIAGGFIAGFLGLGGGLAYILILPEVLKHYGVADSEMAQFVIANSLFGAMFASFSGNIAQIRNKVFYWKDVAWVGFGATISSLGFLYLVVYSSWYNQEKFSIVVVVILVYILIQTIRSDRKQYENKLLVERRTAGRLFVAGLLSGGVSSLSGLGGGVLINPAVRKICSTDIKVAKSISLGVIFITSFFLTIANMLKPVAESSVEGLRMGYIIFPIVLPLVAGTILASPLGVKLSLKASPKVLSATFAIFVVILIIKYGANLI</sequence>
<feature type="transmembrane region" description="Helical" evidence="5">
    <location>
        <begin position="47"/>
        <end position="69"/>
    </location>
</feature>
<dbReference type="KEGG" id="fax:FUAX_31450"/>
<proteinExistence type="inferred from homology"/>
<protein>
    <recommendedName>
        <fullName evidence="5">Probable membrane transporter protein</fullName>
    </recommendedName>
</protein>
<keyword evidence="2 5" id="KW-0812">Transmembrane</keyword>
<reference evidence="6 7" key="1">
    <citation type="submission" date="2021-12" db="EMBL/GenBank/DDBJ databases">
        <title>Genome sequencing of bacteria with rrn-lacking chromosome and rrn-plasmid.</title>
        <authorList>
            <person name="Anda M."/>
            <person name="Iwasaki W."/>
        </authorList>
    </citation>
    <scope>NUCLEOTIDE SEQUENCE [LARGE SCALE GENOMIC DNA]</scope>
    <source>
        <strain evidence="6 7">DSM 100852</strain>
    </source>
</reference>
<feature type="transmembrane region" description="Helical" evidence="5">
    <location>
        <begin position="81"/>
        <end position="104"/>
    </location>
</feature>
<dbReference type="PANTHER" id="PTHR43483">
    <property type="entry name" value="MEMBRANE TRANSPORTER PROTEIN HI_0806-RELATED"/>
    <property type="match status" value="1"/>
</dbReference>
<dbReference type="RefSeq" id="WP_338392251.1">
    <property type="nucleotide sequence ID" value="NZ_AP025314.1"/>
</dbReference>
<dbReference type="AlphaFoldDB" id="A0AAU9CRI0"/>
<feature type="transmembrane region" description="Helical" evidence="5">
    <location>
        <begin position="147"/>
        <end position="167"/>
    </location>
</feature>
<feature type="transmembrane region" description="Helical" evidence="5">
    <location>
        <begin position="110"/>
        <end position="126"/>
    </location>
</feature>
<evidence type="ECO:0000256" key="1">
    <source>
        <dbReference type="ARBA" id="ARBA00004141"/>
    </source>
</evidence>
<evidence type="ECO:0000256" key="2">
    <source>
        <dbReference type="ARBA" id="ARBA00022692"/>
    </source>
</evidence>
<dbReference type="EMBL" id="AP025314">
    <property type="protein sequence ID" value="BDD10713.1"/>
    <property type="molecule type" value="Genomic_DNA"/>
</dbReference>
<evidence type="ECO:0000256" key="3">
    <source>
        <dbReference type="ARBA" id="ARBA00022989"/>
    </source>
</evidence>
<keyword evidence="7" id="KW-1185">Reference proteome</keyword>
<evidence type="ECO:0000256" key="5">
    <source>
        <dbReference type="RuleBase" id="RU363041"/>
    </source>
</evidence>
<dbReference type="InterPro" id="IPR002781">
    <property type="entry name" value="TM_pro_TauE-like"/>
</dbReference>
<evidence type="ECO:0000256" key="4">
    <source>
        <dbReference type="ARBA" id="ARBA00023136"/>
    </source>
</evidence>
<feature type="transmembrane region" description="Helical" evidence="5">
    <location>
        <begin position="187"/>
        <end position="205"/>
    </location>
</feature>
<gene>
    <name evidence="6" type="ORF">FUAX_31450</name>
</gene>
<dbReference type="Proteomes" id="UP001348817">
    <property type="component" value="Chromosome"/>
</dbReference>
<keyword evidence="5" id="KW-1003">Cell membrane</keyword>